<gene>
    <name evidence="7 9" type="primary">tsaD</name>
    <name evidence="9" type="ORF">AVCANL283_06255</name>
</gene>
<dbReference type="HAMAP" id="MF_01445">
    <property type="entry name" value="TsaD"/>
    <property type="match status" value="1"/>
</dbReference>
<feature type="binding site" evidence="7">
    <location>
        <position position="174"/>
    </location>
    <ligand>
        <name>substrate</name>
    </ligand>
</feature>
<dbReference type="PROSITE" id="PS01016">
    <property type="entry name" value="GLYCOPROTEASE"/>
    <property type="match status" value="1"/>
</dbReference>
<keyword evidence="2 7" id="KW-0819">tRNA processing</keyword>
<comment type="caution">
    <text evidence="9">The sequence shown here is derived from an EMBL/GenBank/DDBJ whole genome shotgun (WGS) entry which is preliminary data.</text>
</comment>
<feature type="binding site" evidence="7">
    <location>
        <position position="260"/>
    </location>
    <ligand>
        <name>substrate</name>
    </ligand>
</feature>
<organism evidence="9 10">
    <name type="scientific">Campylobacter canadensis</name>
    <dbReference type="NCBI Taxonomy" id="449520"/>
    <lineage>
        <taxon>Bacteria</taxon>
        <taxon>Pseudomonadati</taxon>
        <taxon>Campylobacterota</taxon>
        <taxon>Epsilonproteobacteria</taxon>
        <taxon>Campylobacterales</taxon>
        <taxon>Campylobacteraceae</taxon>
        <taxon>Campylobacter</taxon>
    </lineage>
</organism>
<feature type="domain" description="Gcp-like" evidence="8">
    <location>
        <begin position="30"/>
        <end position="294"/>
    </location>
</feature>
<keyword evidence="10" id="KW-1185">Reference proteome</keyword>
<dbReference type="InterPro" id="IPR022450">
    <property type="entry name" value="TsaD"/>
</dbReference>
<keyword evidence="5 7" id="KW-0012">Acyltransferase</keyword>
<sequence>MILAIESSCDDSSIAIIDTKDLKEVFYEKISQNEHSAFGGVVPELASRLHTIALPNILKKTKQYFPNLKAIAVTNEPGLSVSLQSGVAMAKALALSLKLPLITVNHLVGHICSLFLNEDIQNNFLCLLVSGGHTQILKINKNYEIQILAKTNDDSFGESFDKVAKMLDLSYPGGPIVEELAKKGKNICNFTTPLKDKTRLEYSFSGLKNQVRLALNDFSKNDICASFQATAINHICDKLELFMKDSECKMLGIVGGASANLALRKEIELLCNKYNFSLKLAPLKYCSDNALMIARAAVLKYKRAEFANLNTELISPVSTDFRRI</sequence>
<dbReference type="PANTHER" id="PTHR11735">
    <property type="entry name" value="TRNA N6-ADENOSINE THREONYLCARBAMOYLTRANSFERASE"/>
    <property type="match status" value="1"/>
</dbReference>
<feature type="binding site" evidence="7">
    <location>
        <position position="288"/>
    </location>
    <ligand>
        <name>Fe cation</name>
        <dbReference type="ChEBI" id="CHEBI:24875"/>
    </ligand>
</feature>
<evidence type="ECO:0000256" key="1">
    <source>
        <dbReference type="ARBA" id="ARBA00022679"/>
    </source>
</evidence>
<keyword evidence="3 7" id="KW-0479">Metal-binding</keyword>
<protein>
    <recommendedName>
        <fullName evidence="7">tRNA N6-adenosine threonylcarbamoyltransferase</fullName>
        <ecNumber evidence="7">2.3.1.234</ecNumber>
    </recommendedName>
    <alternativeName>
        <fullName evidence="7">N6-L-threonylcarbamoyladenine synthase</fullName>
        <shortName evidence="7">t(6)A synthase</shortName>
    </alternativeName>
    <alternativeName>
        <fullName evidence="7">t(6)A37 threonylcarbamoyladenosine biosynthesis protein TsaD</fullName>
    </alternativeName>
    <alternativeName>
        <fullName evidence="7">tRNA threonylcarbamoyladenosine biosynthesis protein TsaD</fullName>
    </alternativeName>
</protein>
<comment type="subcellular location">
    <subcellularLocation>
        <location evidence="7">Cytoplasm</location>
    </subcellularLocation>
</comment>
<evidence type="ECO:0000256" key="6">
    <source>
        <dbReference type="ARBA" id="ARBA00048117"/>
    </source>
</evidence>
<dbReference type="EMBL" id="JACGBB010000013">
    <property type="protein sequence ID" value="MBZ7987701.1"/>
    <property type="molecule type" value="Genomic_DNA"/>
</dbReference>
<comment type="catalytic activity">
    <reaction evidence="6 7">
        <text>L-threonylcarbamoyladenylate + adenosine(37) in tRNA = N(6)-L-threonylcarbamoyladenosine(37) in tRNA + AMP + H(+)</text>
        <dbReference type="Rhea" id="RHEA:37059"/>
        <dbReference type="Rhea" id="RHEA-COMP:10162"/>
        <dbReference type="Rhea" id="RHEA-COMP:10163"/>
        <dbReference type="ChEBI" id="CHEBI:15378"/>
        <dbReference type="ChEBI" id="CHEBI:73682"/>
        <dbReference type="ChEBI" id="CHEBI:74411"/>
        <dbReference type="ChEBI" id="CHEBI:74418"/>
        <dbReference type="ChEBI" id="CHEBI:456215"/>
        <dbReference type="EC" id="2.3.1.234"/>
    </reaction>
</comment>
<reference evidence="9 10" key="1">
    <citation type="submission" date="2020-07" db="EMBL/GenBank/DDBJ databases">
        <title>Transfer of Campylobacter canadensis to the novel genus Avispirillum gen. nov., that also includes two novel species recovered from migratory waterfowl: Avispirillum anseris sp. nov. and Avispirillum brantae sp. nov.</title>
        <authorList>
            <person name="Miller W.G."/>
            <person name="Chapman M.H."/>
            <person name="Yee E."/>
            <person name="Inglis G.D."/>
        </authorList>
    </citation>
    <scope>NUCLEOTIDE SEQUENCE [LARGE SCALE GENOMIC DNA]</scope>
    <source>
        <strain evidence="9 10">L283</strain>
    </source>
</reference>
<dbReference type="InterPro" id="IPR017861">
    <property type="entry name" value="KAE1/TsaD"/>
</dbReference>
<comment type="function">
    <text evidence="7">Required for the formation of a threonylcarbamoyl group on adenosine at position 37 (t(6)A37) in tRNAs that read codons beginning with adenine. Is involved in the transfer of the threonylcarbamoyl moiety of threonylcarbamoyl-AMP (TC-AMP) to the N6 group of A37, together with TsaE and TsaB. TsaD likely plays a direct catalytic role in this reaction.</text>
</comment>
<evidence type="ECO:0000256" key="5">
    <source>
        <dbReference type="ARBA" id="ARBA00023315"/>
    </source>
</evidence>
<dbReference type="InterPro" id="IPR017860">
    <property type="entry name" value="Peptidase_M22_CS"/>
</dbReference>
<evidence type="ECO:0000256" key="3">
    <source>
        <dbReference type="ARBA" id="ARBA00022723"/>
    </source>
</evidence>
<proteinExistence type="inferred from homology"/>
<dbReference type="NCBIfam" id="TIGR00329">
    <property type="entry name" value="gcp_kae1"/>
    <property type="match status" value="1"/>
</dbReference>
<dbReference type="PRINTS" id="PR00789">
    <property type="entry name" value="OSIALOPTASE"/>
</dbReference>
<dbReference type="SUPFAM" id="SSF53067">
    <property type="entry name" value="Actin-like ATPase domain"/>
    <property type="match status" value="2"/>
</dbReference>
<dbReference type="Pfam" id="PF00814">
    <property type="entry name" value="TsaD"/>
    <property type="match status" value="1"/>
</dbReference>
<comment type="similarity">
    <text evidence="7">Belongs to the KAE1 / TsaD family.</text>
</comment>
<dbReference type="Proteomes" id="UP000786183">
    <property type="component" value="Unassembled WGS sequence"/>
</dbReference>
<keyword evidence="7" id="KW-0963">Cytoplasm</keyword>
<feature type="binding site" evidence="7">
    <location>
        <position position="110"/>
    </location>
    <ligand>
        <name>Fe cation</name>
        <dbReference type="ChEBI" id="CHEBI:24875"/>
    </ligand>
</feature>
<evidence type="ECO:0000256" key="7">
    <source>
        <dbReference type="HAMAP-Rule" id="MF_01445"/>
    </source>
</evidence>
<dbReference type="InterPro" id="IPR043129">
    <property type="entry name" value="ATPase_NBD"/>
</dbReference>
<keyword evidence="1 7" id="KW-0808">Transferase</keyword>
<evidence type="ECO:0000256" key="2">
    <source>
        <dbReference type="ARBA" id="ARBA00022694"/>
    </source>
</evidence>
<dbReference type="Gene3D" id="3.30.420.40">
    <property type="match status" value="2"/>
</dbReference>
<evidence type="ECO:0000259" key="8">
    <source>
        <dbReference type="Pfam" id="PF00814"/>
    </source>
</evidence>
<evidence type="ECO:0000313" key="9">
    <source>
        <dbReference type="EMBL" id="MBZ7987701.1"/>
    </source>
</evidence>
<evidence type="ECO:0000256" key="4">
    <source>
        <dbReference type="ARBA" id="ARBA00023004"/>
    </source>
</evidence>
<dbReference type="PANTHER" id="PTHR11735:SF6">
    <property type="entry name" value="TRNA N6-ADENOSINE THREONYLCARBAMOYLTRANSFERASE, MITOCHONDRIAL"/>
    <property type="match status" value="1"/>
</dbReference>
<dbReference type="RefSeq" id="WP_224323717.1">
    <property type="nucleotide sequence ID" value="NZ_JACGBB010000013.1"/>
</dbReference>
<feature type="binding site" evidence="7">
    <location>
        <position position="161"/>
    </location>
    <ligand>
        <name>substrate</name>
    </ligand>
</feature>
<feature type="binding site" evidence="7">
    <location>
        <begin position="128"/>
        <end position="132"/>
    </location>
    <ligand>
        <name>substrate</name>
    </ligand>
</feature>
<evidence type="ECO:0000313" key="10">
    <source>
        <dbReference type="Proteomes" id="UP000786183"/>
    </source>
</evidence>
<keyword evidence="4 7" id="KW-0408">Iron</keyword>
<feature type="binding site" evidence="7">
    <location>
        <position position="106"/>
    </location>
    <ligand>
        <name>Fe cation</name>
        <dbReference type="ChEBI" id="CHEBI:24875"/>
    </ligand>
</feature>
<dbReference type="InterPro" id="IPR000905">
    <property type="entry name" value="Gcp-like_dom"/>
</dbReference>
<dbReference type="EC" id="2.3.1.234" evidence="7"/>
<comment type="cofactor">
    <cofactor evidence="7">
        <name>Fe(2+)</name>
        <dbReference type="ChEBI" id="CHEBI:29033"/>
    </cofactor>
    <text evidence="7">Binds 1 Fe(2+) ion per subunit.</text>
</comment>
<name>A0ABS7WSF4_9BACT</name>
<accession>A0ABS7WSF4</accession>
<dbReference type="NCBIfam" id="TIGR03723">
    <property type="entry name" value="T6A_TsaD_YgjD"/>
    <property type="match status" value="1"/>
</dbReference>
<feature type="binding site" evidence="7">
    <location>
        <position position="178"/>
    </location>
    <ligand>
        <name>substrate</name>
    </ligand>
</feature>